<organism evidence="4 5">
    <name type="scientific">Streptococcus anginosus</name>
    <dbReference type="NCBI Taxonomy" id="1328"/>
    <lineage>
        <taxon>Bacteria</taxon>
        <taxon>Bacillati</taxon>
        <taxon>Bacillota</taxon>
        <taxon>Bacilli</taxon>
        <taxon>Lactobacillales</taxon>
        <taxon>Streptococcaceae</taxon>
        <taxon>Streptococcus</taxon>
        <taxon>Streptococcus anginosus group</taxon>
    </lineage>
</organism>
<dbReference type="GO" id="GO:0005737">
    <property type="term" value="C:cytoplasm"/>
    <property type="evidence" value="ECO:0007669"/>
    <property type="project" value="TreeGrafter"/>
</dbReference>
<protein>
    <submittedName>
        <fullName evidence="4">Phosphotransferase</fullName>
    </submittedName>
</protein>
<dbReference type="GO" id="GO:0004674">
    <property type="term" value="F:protein serine/threonine kinase activity"/>
    <property type="evidence" value="ECO:0007669"/>
    <property type="project" value="TreeGrafter"/>
</dbReference>
<evidence type="ECO:0000256" key="1">
    <source>
        <dbReference type="ARBA" id="ARBA00022741"/>
    </source>
</evidence>
<reference evidence="4" key="1">
    <citation type="submission" date="2022-10" db="EMBL/GenBank/DDBJ databases">
        <title>Comparative genomic study of S. anginosus.</title>
        <authorList>
            <person name="Prasad A."/>
            <person name="Ene A."/>
            <person name="Jablonska S."/>
            <person name="Du J."/>
            <person name="Wolfe A.J."/>
            <person name="Putonti C."/>
        </authorList>
    </citation>
    <scope>NUCLEOTIDE SEQUENCE</scope>
    <source>
        <strain evidence="4">UMB6888</strain>
    </source>
</reference>
<keyword evidence="1" id="KW-0547">Nucleotide-binding</keyword>
<dbReference type="PANTHER" id="PTHR24346:SF81">
    <property type="entry name" value="SERINE_THREONINE-PROTEIN KINASE FNKB-RELATED"/>
    <property type="match status" value="1"/>
</dbReference>
<comment type="caution">
    <text evidence="4">The sequence shown here is derived from an EMBL/GenBank/DDBJ whole genome shotgun (WGS) entry which is preliminary data.</text>
</comment>
<dbReference type="InterPro" id="IPR000719">
    <property type="entry name" value="Prot_kinase_dom"/>
</dbReference>
<dbReference type="SUPFAM" id="SSF56112">
    <property type="entry name" value="Protein kinase-like (PK-like)"/>
    <property type="match status" value="1"/>
</dbReference>
<dbReference type="GO" id="GO:0005524">
    <property type="term" value="F:ATP binding"/>
    <property type="evidence" value="ECO:0007669"/>
    <property type="project" value="UniProtKB-KW"/>
</dbReference>
<dbReference type="InterPro" id="IPR011009">
    <property type="entry name" value="Kinase-like_dom_sf"/>
</dbReference>
<keyword evidence="2" id="KW-0067">ATP-binding</keyword>
<gene>
    <name evidence="4" type="ORF">OJ930_12170</name>
</gene>
<dbReference type="GO" id="GO:0035556">
    <property type="term" value="P:intracellular signal transduction"/>
    <property type="evidence" value="ECO:0007669"/>
    <property type="project" value="TreeGrafter"/>
</dbReference>
<dbReference type="Pfam" id="PF00069">
    <property type="entry name" value="Pkinase"/>
    <property type="match status" value="1"/>
</dbReference>
<feature type="non-terminal residue" evidence="4">
    <location>
        <position position="83"/>
    </location>
</feature>
<evidence type="ECO:0000313" key="4">
    <source>
        <dbReference type="EMBL" id="MCW1073722.1"/>
    </source>
</evidence>
<dbReference type="InterPro" id="IPR008271">
    <property type="entry name" value="Ser/Thr_kinase_AS"/>
</dbReference>
<dbReference type="AlphaFoldDB" id="A0AAW5TR19"/>
<dbReference type="PROSITE" id="PS00108">
    <property type="entry name" value="PROTEIN_KINASE_ST"/>
    <property type="match status" value="1"/>
</dbReference>
<dbReference type="Gene3D" id="1.10.510.10">
    <property type="entry name" value="Transferase(Phosphotransferase) domain 1"/>
    <property type="match status" value="1"/>
</dbReference>
<dbReference type="EMBL" id="JAPAIK010000507">
    <property type="protein sequence ID" value="MCW1073722.1"/>
    <property type="molecule type" value="Genomic_DNA"/>
</dbReference>
<sequence>IVTQLVEGPTLAEDVRVDGPYPPAELVTLARQLHAAVTSVHRLGVLHRDLKPSNVMLGANGPVLIDFGIAQTGGDSRLTMSGA</sequence>
<feature type="domain" description="Protein kinase" evidence="3">
    <location>
        <begin position="1"/>
        <end position="83"/>
    </location>
</feature>
<evidence type="ECO:0000256" key="2">
    <source>
        <dbReference type="ARBA" id="ARBA00022840"/>
    </source>
</evidence>
<dbReference type="PANTHER" id="PTHR24346">
    <property type="entry name" value="MAP/MICROTUBULE AFFINITY-REGULATING KINASE"/>
    <property type="match status" value="1"/>
</dbReference>
<name>A0AAW5TR19_STRAP</name>
<accession>A0AAW5TR19</accession>
<feature type="non-terminal residue" evidence="4">
    <location>
        <position position="1"/>
    </location>
</feature>
<dbReference type="PROSITE" id="PS50011">
    <property type="entry name" value="PROTEIN_KINASE_DOM"/>
    <property type="match status" value="1"/>
</dbReference>
<dbReference type="Proteomes" id="UP001208853">
    <property type="component" value="Unassembled WGS sequence"/>
</dbReference>
<evidence type="ECO:0000313" key="5">
    <source>
        <dbReference type="Proteomes" id="UP001208853"/>
    </source>
</evidence>
<evidence type="ECO:0000259" key="3">
    <source>
        <dbReference type="PROSITE" id="PS50011"/>
    </source>
</evidence>
<proteinExistence type="predicted"/>